<dbReference type="RefSeq" id="YP_009214176.1">
    <property type="nucleotide sequence ID" value="NC_028958.1"/>
</dbReference>
<reference evidence="1 2" key="1">
    <citation type="submission" date="2014-12" db="EMBL/GenBank/DDBJ databases">
        <title>Whole Genome Sequence and Molecular Characterization of Siphoviridae / Myoviridae Phage Infecting Clostridium difficile.</title>
        <authorList>
            <person name="Monot M."/>
        </authorList>
    </citation>
    <scope>NUCLEOTIDE SEQUENCE [LARGE SCALE GENOMIC DNA]</scope>
</reference>
<accession>A0A0A8WEC1</accession>
<dbReference type="EMBL" id="LN681536">
    <property type="protein sequence ID" value="CEK40377.1"/>
    <property type="molecule type" value="Genomic_DNA"/>
</dbReference>
<evidence type="ECO:0000313" key="1">
    <source>
        <dbReference type="EMBL" id="CEK40377.1"/>
    </source>
</evidence>
<keyword evidence="2" id="KW-1185">Reference proteome</keyword>
<evidence type="ECO:0000313" key="2">
    <source>
        <dbReference type="Proteomes" id="UP000030730"/>
    </source>
</evidence>
<dbReference type="Proteomes" id="UP000030730">
    <property type="component" value="Genome"/>
</dbReference>
<dbReference type="KEGG" id="vg:26647077"/>
<dbReference type="OrthoDB" id="41199at10239"/>
<proteinExistence type="predicted"/>
<organism evidence="1 2">
    <name type="scientific">Clostridium phage phiCD146</name>
    <dbReference type="NCBI Taxonomy" id="1582151"/>
    <lineage>
        <taxon>Viruses</taxon>
        <taxon>Duplodnaviria</taxon>
        <taxon>Heunggongvirae</taxon>
        <taxon>Uroviricota</taxon>
        <taxon>Caudoviricetes</taxon>
        <taxon>Leicestervirus</taxon>
        <taxon>Leicestervirus CD146</taxon>
    </lineage>
</organism>
<protein>
    <submittedName>
        <fullName evidence="1">Uncharacterized protein</fullName>
    </submittedName>
</protein>
<gene>
    <name evidence="1" type="ORF">PHICD146_20048</name>
</gene>
<name>A0A0A8WEC1_9CAUD</name>
<sequence>MLEMKEIKYNVVYFDLKTLKFSEKSFDTLKDARAFKKEKEKKYENVEIIKKTIIEKLII</sequence>
<dbReference type="GeneID" id="26647077"/>